<accession>A0A1X0XJF5</accession>
<organism evidence="2 3">
    <name type="scientific">Mycobacterium simiae</name>
    <name type="common">Mycobacterium habana</name>
    <dbReference type="NCBI Taxonomy" id="1784"/>
    <lineage>
        <taxon>Bacteria</taxon>
        <taxon>Bacillati</taxon>
        <taxon>Actinomycetota</taxon>
        <taxon>Actinomycetes</taxon>
        <taxon>Mycobacteriales</taxon>
        <taxon>Mycobacteriaceae</taxon>
        <taxon>Mycobacterium</taxon>
        <taxon>Mycobacterium simiae complex</taxon>
    </lineage>
</organism>
<reference evidence="2 3" key="1">
    <citation type="submission" date="2017-03" db="EMBL/GenBank/DDBJ databases">
        <title>Genomic insights into Mycobacterium simiae human colonization.</title>
        <authorList>
            <person name="Steffani J.L."/>
            <person name="Brunck M.E."/>
            <person name="Cruz E."/>
            <person name="Montiel R."/>
            <person name="Barona F."/>
        </authorList>
    </citation>
    <scope>NUCLEOTIDE SEQUENCE [LARGE SCALE GENOMIC DNA]</scope>
    <source>
        <strain evidence="2 3">MsiGto</strain>
    </source>
</reference>
<proteinExistence type="predicted"/>
<evidence type="ECO:0000313" key="3">
    <source>
        <dbReference type="Proteomes" id="UP000193040"/>
    </source>
</evidence>
<dbReference type="SUPFAM" id="SSF52540">
    <property type="entry name" value="P-loop containing nucleoside triphosphate hydrolases"/>
    <property type="match status" value="1"/>
</dbReference>
<dbReference type="AlphaFoldDB" id="A0A1X0XJF5"/>
<dbReference type="Gene3D" id="1.10.8.730">
    <property type="match status" value="1"/>
</dbReference>
<feature type="transmembrane region" description="Helical" evidence="1">
    <location>
        <begin position="28"/>
        <end position="49"/>
    </location>
</feature>
<feature type="transmembrane region" description="Helical" evidence="1">
    <location>
        <begin position="55"/>
        <end position="75"/>
    </location>
</feature>
<protein>
    <submittedName>
        <fullName evidence="2">Uncharacterized protein</fullName>
    </submittedName>
</protein>
<keyword evidence="3" id="KW-1185">Reference proteome</keyword>
<sequence length="999" mass="108725">MTESAQLFKGVHDIPVYTNILFNKPLRLPVAISLYGGAVLTVALTVAMLDSGHARATLIGGALITATAAGGAALLPRGRPSLLFRLHSLWRTVCPREATSTGDPLLAPPHTVIGNLSFTRHGVYAHYLLSGLPYYLQSTKRRTGVADRHQTLAREIPAGTWIYGLSVPQSQRQLLRAMLAGHRDKPRWITACQQMAPVLADQHPRTRIFWLAIPVDAGRAGHSPMGHAAKLRDWAIGRDKDSDNSVAAYQRLAHDVITALPEEFTPVAATEDMTNWFWRHNAWRGVFDNPMPRHHTAIGRLDGTTLPEAVFDTGDQHHHRGRALPLHLGAAILGVATAVCAVAGLPALAAITATAAVAAAGAWAAGVRRIPSTVKTLRVASPEGLYPDSYQAILPVVDMPKAGIVFPGSEFLQALDDLDTGAVFDFAANLVTLSREMESVRNDRAKGNLDDQFTQRRDVANGDAQLLTTAAQLAEYRRQLDANIDERPLQAAFLIAVGAPDQATLDYSVKRLREELTGSGQIAIRHYRGAQTRLWASFNPGAPHHKTGTDQFSEPTTTRKWSRFVPITSSMVGNSAGMLLGFTRHNAMGSAVLLDLPGTARRNRNPCLVCSGALGYGKSYAAKRITRAEIQRGAQAFIVDPGTEWEKALADVPNKAVIDMAGDQFSCDPLRTFPADVAAAYWLDYMLPMMSLDRRSVAVQRLRAILQADVAAALDITSTAALMRYISRIQAPATGPDDRAPQVIRLAEDLAPILAALQSWATYDFTRAIFDDTLPVPDLAALDVTVWLTGSLDLPTAEEMSTPHLAANLSDRKRASVAIYGMLVRLARVTFFADAARFGLIVLEEAAGLLNSRAGADDAHLISRRARKHYTGLLIITQNPIKDLALMGDEFITQQLIMPFENDDLARQVAGKVGIRADDYGDIEEFFLAQPSAHEMRDPTAFDNHDHENAATAGDAHRGQRQGYGFFVDEFRRKSPIWVASEPDPGVHRAYDTTPGQAA</sequence>
<dbReference type="InterPro" id="IPR027417">
    <property type="entry name" value="P-loop_NTPase"/>
</dbReference>
<evidence type="ECO:0000313" key="2">
    <source>
        <dbReference type="EMBL" id="ORJ53020.1"/>
    </source>
</evidence>
<keyword evidence="1" id="KW-1133">Transmembrane helix</keyword>
<keyword evidence="1" id="KW-0472">Membrane</keyword>
<dbReference type="Proteomes" id="UP000193040">
    <property type="component" value="Unassembled WGS sequence"/>
</dbReference>
<dbReference type="RefSeq" id="WP_084954007.1">
    <property type="nucleotide sequence ID" value="NZ_MZZM01000042.1"/>
</dbReference>
<name>A0A1X0XJF5_MYCSI</name>
<dbReference type="Gene3D" id="3.40.50.300">
    <property type="entry name" value="P-loop containing nucleotide triphosphate hydrolases"/>
    <property type="match status" value="1"/>
</dbReference>
<dbReference type="EMBL" id="MZZM01000042">
    <property type="protein sequence ID" value="ORJ53020.1"/>
    <property type="molecule type" value="Genomic_DNA"/>
</dbReference>
<gene>
    <name evidence="2" type="ORF">B5M45_29890</name>
</gene>
<keyword evidence="1" id="KW-0812">Transmembrane</keyword>
<dbReference type="Pfam" id="PF12846">
    <property type="entry name" value="AAA_10"/>
    <property type="match status" value="1"/>
</dbReference>
<comment type="caution">
    <text evidence="2">The sequence shown here is derived from an EMBL/GenBank/DDBJ whole genome shotgun (WGS) entry which is preliminary data.</text>
</comment>
<evidence type="ECO:0000256" key="1">
    <source>
        <dbReference type="SAM" id="Phobius"/>
    </source>
</evidence>